<comment type="caution">
    <text evidence="2">The sequence shown here is derived from an EMBL/GenBank/DDBJ whole genome shotgun (WGS) entry which is preliminary data.</text>
</comment>
<dbReference type="EMBL" id="BOOH01000047">
    <property type="protein sequence ID" value="GIH79297.1"/>
    <property type="molecule type" value="Genomic_DNA"/>
</dbReference>
<name>A0A8J3RP94_9ACTN</name>
<dbReference type="AlphaFoldDB" id="A0A8J3RP94"/>
<feature type="compositionally biased region" description="Basic and acidic residues" evidence="1">
    <location>
        <begin position="46"/>
        <end position="68"/>
    </location>
</feature>
<protein>
    <submittedName>
        <fullName evidence="2">Uncharacterized protein</fullName>
    </submittedName>
</protein>
<evidence type="ECO:0000313" key="3">
    <source>
        <dbReference type="Proteomes" id="UP000616724"/>
    </source>
</evidence>
<evidence type="ECO:0000256" key="1">
    <source>
        <dbReference type="SAM" id="MobiDB-lite"/>
    </source>
</evidence>
<organism evidence="2 3">
    <name type="scientific">Planobispora longispora</name>
    <dbReference type="NCBI Taxonomy" id="28887"/>
    <lineage>
        <taxon>Bacteria</taxon>
        <taxon>Bacillati</taxon>
        <taxon>Actinomycetota</taxon>
        <taxon>Actinomycetes</taxon>
        <taxon>Streptosporangiales</taxon>
        <taxon>Streptosporangiaceae</taxon>
        <taxon>Planobispora</taxon>
    </lineage>
</organism>
<proteinExistence type="predicted"/>
<accession>A0A8J3RP94</accession>
<dbReference type="Proteomes" id="UP000616724">
    <property type="component" value="Unassembled WGS sequence"/>
</dbReference>
<keyword evidence="3" id="KW-1185">Reference proteome</keyword>
<evidence type="ECO:0000313" key="2">
    <source>
        <dbReference type="EMBL" id="GIH79297.1"/>
    </source>
</evidence>
<reference evidence="2 3" key="1">
    <citation type="submission" date="2021-01" db="EMBL/GenBank/DDBJ databases">
        <title>Whole genome shotgun sequence of Planobispora longispora NBRC 13918.</title>
        <authorList>
            <person name="Komaki H."/>
            <person name="Tamura T."/>
        </authorList>
    </citation>
    <scope>NUCLEOTIDE SEQUENCE [LARGE SCALE GENOMIC DNA]</scope>
    <source>
        <strain evidence="2 3">NBRC 13918</strain>
    </source>
</reference>
<feature type="region of interest" description="Disordered" evidence="1">
    <location>
        <begin position="36"/>
        <end position="82"/>
    </location>
</feature>
<gene>
    <name evidence="2" type="ORF">Plo01_57260</name>
</gene>
<sequence length="82" mass="9071">MDDADAPPPDLFVVQDQAVGSAAYELGEVALTVRAQGPPDRFLGTTRHEGGEERGEGRRERDRHERQDGPPPDAFKKSWKSL</sequence>
<dbReference type="RefSeq" id="WP_203893763.1">
    <property type="nucleotide sequence ID" value="NZ_BOOH01000047.1"/>
</dbReference>